<dbReference type="InterPro" id="IPR007627">
    <property type="entry name" value="RNA_pol_sigma70_r2"/>
</dbReference>
<dbReference type="GO" id="GO:0016987">
    <property type="term" value="F:sigma factor activity"/>
    <property type="evidence" value="ECO:0007669"/>
    <property type="project" value="UniProtKB-KW"/>
</dbReference>
<accession>A0A538TNQ3</accession>
<keyword evidence="3 6" id="KW-0731">Sigma factor</keyword>
<evidence type="ECO:0000313" key="11">
    <source>
        <dbReference type="Proteomes" id="UP000317691"/>
    </source>
</evidence>
<keyword evidence="2 6" id="KW-0805">Transcription regulation</keyword>
<dbReference type="InterPro" id="IPR014284">
    <property type="entry name" value="RNA_pol_sigma-70_dom"/>
</dbReference>
<dbReference type="GO" id="GO:0003677">
    <property type="term" value="F:DNA binding"/>
    <property type="evidence" value="ECO:0007669"/>
    <property type="project" value="UniProtKB-KW"/>
</dbReference>
<dbReference type="Gene3D" id="1.10.10.10">
    <property type="entry name" value="Winged helix-like DNA-binding domain superfamily/Winged helix DNA-binding domain"/>
    <property type="match status" value="1"/>
</dbReference>
<dbReference type="InterPro" id="IPR036388">
    <property type="entry name" value="WH-like_DNA-bd_sf"/>
</dbReference>
<dbReference type="InterPro" id="IPR013324">
    <property type="entry name" value="RNA_pol_sigma_r3/r4-like"/>
</dbReference>
<dbReference type="SUPFAM" id="SSF88659">
    <property type="entry name" value="Sigma3 and sigma4 domains of RNA polymerase sigma factors"/>
    <property type="match status" value="1"/>
</dbReference>
<dbReference type="SUPFAM" id="SSF88946">
    <property type="entry name" value="Sigma2 domain of RNA polymerase sigma factors"/>
    <property type="match status" value="1"/>
</dbReference>
<dbReference type="CDD" id="cd06171">
    <property type="entry name" value="Sigma70_r4"/>
    <property type="match status" value="1"/>
</dbReference>
<evidence type="ECO:0000313" key="10">
    <source>
        <dbReference type="EMBL" id="TMQ65218.1"/>
    </source>
</evidence>
<dbReference type="Pfam" id="PF08281">
    <property type="entry name" value="Sigma70_r4_2"/>
    <property type="match status" value="1"/>
</dbReference>
<evidence type="ECO:0000259" key="8">
    <source>
        <dbReference type="Pfam" id="PF04542"/>
    </source>
</evidence>
<dbReference type="AlphaFoldDB" id="A0A538TNQ3"/>
<evidence type="ECO:0000256" key="7">
    <source>
        <dbReference type="SAM" id="MobiDB-lite"/>
    </source>
</evidence>
<evidence type="ECO:0000256" key="4">
    <source>
        <dbReference type="ARBA" id="ARBA00023125"/>
    </source>
</evidence>
<dbReference type="GO" id="GO:0006352">
    <property type="term" value="P:DNA-templated transcription initiation"/>
    <property type="evidence" value="ECO:0007669"/>
    <property type="project" value="InterPro"/>
</dbReference>
<dbReference type="Gene3D" id="1.10.1740.10">
    <property type="match status" value="1"/>
</dbReference>
<dbReference type="NCBIfam" id="TIGR02937">
    <property type="entry name" value="sigma70-ECF"/>
    <property type="match status" value="1"/>
</dbReference>
<reference evidence="10 11" key="1">
    <citation type="journal article" date="2019" name="Nat. Microbiol.">
        <title>Mediterranean grassland soil C-N compound turnover is dependent on rainfall and depth, and is mediated by genomically divergent microorganisms.</title>
        <authorList>
            <person name="Diamond S."/>
            <person name="Andeer P.F."/>
            <person name="Li Z."/>
            <person name="Crits-Christoph A."/>
            <person name="Burstein D."/>
            <person name="Anantharaman K."/>
            <person name="Lane K.R."/>
            <person name="Thomas B.C."/>
            <person name="Pan C."/>
            <person name="Northen T.R."/>
            <person name="Banfield J.F."/>
        </authorList>
    </citation>
    <scope>NUCLEOTIDE SEQUENCE [LARGE SCALE GENOMIC DNA]</scope>
    <source>
        <strain evidence="10">WS_9</strain>
    </source>
</reference>
<keyword evidence="4 6" id="KW-0238">DNA-binding</keyword>
<dbReference type="InterPro" id="IPR000838">
    <property type="entry name" value="RNA_pol_sigma70_ECF_CS"/>
</dbReference>
<feature type="domain" description="RNA polymerase sigma-70 region 2" evidence="8">
    <location>
        <begin position="32"/>
        <end position="99"/>
    </location>
</feature>
<sequence>MTPPRPDRSAFTDDELVRLVCGGETDAFAEIVRRTRRSAYLLARRITRNHEDADDVVQESYVKAFRALDRFDSGAAIAPWLLTIVARTALSSLRSTKRRAASSLDDPGPDGGVSLAERTADPGSDPEAVDRRLEVERAFGRLSEEHRAILAMRVDGDLSYASIAEALGIPIGTVMSRLARARESLVEQMGKFRKVL</sequence>
<feature type="domain" description="RNA polymerase sigma factor 70 region 4 type 2" evidence="9">
    <location>
        <begin position="133"/>
        <end position="185"/>
    </location>
</feature>
<dbReference type="PANTHER" id="PTHR43133">
    <property type="entry name" value="RNA POLYMERASE ECF-TYPE SIGMA FACTO"/>
    <property type="match status" value="1"/>
</dbReference>
<proteinExistence type="inferred from homology"/>
<dbReference type="InterPro" id="IPR039425">
    <property type="entry name" value="RNA_pol_sigma-70-like"/>
</dbReference>
<evidence type="ECO:0000256" key="1">
    <source>
        <dbReference type="ARBA" id="ARBA00010641"/>
    </source>
</evidence>
<dbReference type="InterPro" id="IPR013249">
    <property type="entry name" value="RNA_pol_sigma70_r4_t2"/>
</dbReference>
<comment type="similarity">
    <text evidence="1 6">Belongs to the sigma-70 factor family. ECF subfamily.</text>
</comment>
<evidence type="ECO:0000256" key="5">
    <source>
        <dbReference type="ARBA" id="ARBA00023163"/>
    </source>
</evidence>
<feature type="region of interest" description="Disordered" evidence="7">
    <location>
        <begin position="98"/>
        <end position="128"/>
    </location>
</feature>
<name>A0A538TNQ3_UNCEI</name>
<keyword evidence="5 6" id="KW-0804">Transcription</keyword>
<evidence type="ECO:0000256" key="6">
    <source>
        <dbReference type="RuleBase" id="RU000716"/>
    </source>
</evidence>
<evidence type="ECO:0000256" key="2">
    <source>
        <dbReference type="ARBA" id="ARBA00023015"/>
    </source>
</evidence>
<dbReference type="InterPro" id="IPR013325">
    <property type="entry name" value="RNA_pol_sigma_r2"/>
</dbReference>
<dbReference type="PROSITE" id="PS01063">
    <property type="entry name" value="SIGMA70_ECF"/>
    <property type="match status" value="1"/>
</dbReference>
<dbReference type="EMBL" id="VBOZ01000014">
    <property type="protein sequence ID" value="TMQ65218.1"/>
    <property type="molecule type" value="Genomic_DNA"/>
</dbReference>
<gene>
    <name evidence="10" type="ORF">E6K79_05485</name>
</gene>
<evidence type="ECO:0000259" key="9">
    <source>
        <dbReference type="Pfam" id="PF08281"/>
    </source>
</evidence>
<organism evidence="10 11">
    <name type="scientific">Eiseniibacteriota bacterium</name>
    <dbReference type="NCBI Taxonomy" id="2212470"/>
    <lineage>
        <taxon>Bacteria</taxon>
        <taxon>Candidatus Eiseniibacteriota</taxon>
    </lineage>
</organism>
<dbReference type="Proteomes" id="UP000317691">
    <property type="component" value="Unassembled WGS sequence"/>
</dbReference>
<comment type="caution">
    <text evidence="10">The sequence shown here is derived from an EMBL/GenBank/DDBJ whole genome shotgun (WGS) entry which is preliminary data.</text>
</comment>
<evidence type="ECO:0000256" key="3">
    <source>
        <dbReference type="ARBA" id="ARBA00023082"/>
    </source>
</evidence>
<dbReference type="Pfam" id="PF04542">
    <property type="entry name" value="Sigma70_r2"/>
    <property type="match status" value="1"/>
</dbReference>
<dbReference type="PANTHER" id="PTHR43133:SF51">
    <property type="entry name" value="RNA POLYMERASE SIGMA FACTOR"/>
    <property type="match status" value="1"/>
</dbReference>
<protein>
    <recommendedName>
        <fullName evidence="6">RNA polymerase sigma factor</fullName>
    </recommendedName>
</protein>